<dbReference type="EMBL" id="JAEMNV010000002">
    <property type="protein sequence ID" value="MBJ8338315.1"/>
    <property type="molecule type" value="Genomic_DNA"/>
</dbReference>
<comment type="pathway">
    <text evidence="1 11">Glycerolipid metabolism; triacylglycerol biosynthesis.</text>
</comment>
<dbReference type="Pfam" id="PF06974">
    <property type="entry name" value="WS_DGAT_C"/>
    <property type="match status" value="1"/>
</dbReference>
<feature type="domain" description="O-acyltransferase WSD1-like N-terminal" evidence="12">
    <location>
        <begin position="5"/>
        <end position="270"/>
    </location>
</feature>
<evidence type="ECO:0000256" key="2">
    <source>
        <dbReference type="ARBA" id="ARBA00005189"/>
    </source>
</evidence>
<gene>
    <name evidence="14" type="ORF">JGU71_05415</name>
</gene>
<dbReference type="GO" id="GO:0051701">
    <property type="term" value="P:biological process involved in interaction with host"/>
    <property type="evidence" value="ECO:0007669"/>
    <property type="project" value="TreeGrafter"/>
</dbReference>
<comment type="pathway">
    <text evidence="2">Lipid metabolism.</text>
</comment>
<dbReference type="GO" id="GO:0006071">
    <property type="term" value="P:glycerol metabolic process"/>
    <property type="evidence" value="ECO:0007669"/>
    <property type="project" value="UniProtKB-KW"/>
</dbReference>
<evidence type="ECO:0000259" key="13">
    <source>
        <dbReference type="Pfam" id="PF06974"/>
    </source>
</evidence>
<dbReference type="PANTHER" id="PTHR31650">
    <property type="entry name" value="O-ACYLTRANSFERASE (WSD1-LIKE) FAMILY PROTEIN"/>
    <property type="match status" value="1"/>
</dbReference>
<evidence type="ECO:0000256" key="9">
    <source>
        <dbReference type="ARBA" id="ARBA00023315"/>
    </source>
</evidence>
<organism evidence="14 15">
    <name type="scientific">Antrihabitans stalagmiti</name>
    <dbReference type="NCBI Taxonomy" id="2799499"/>
    <lineage>
        <taxon>Bacteria</taxon>
        <taxon>Bacillati</taxon>
        <taxon>Actinomycetota</taxon>
        <taxon>Actinomycetes</taxon>
        <taxon>Mycobacteriales</taxon>
        <taxon>Nocardiaceae</taxon>
        <taxon>Antrihabitans</taxon>
    </lineage>
</organism>
<reference evidence="14" key="1">
    <citation type="submission" date="2020-12" db="EMBL/GenBank/DDBJ databases">
        <title>Antrihabitans popcorni sp. nov. and Antrihabitans auranticaus sp. nov., isolated from a larva cave.</title>
        <authorList>
            <person name="Lee S.D."/>
            <person name="Kim I.S."/>
        </authorList>
    </citation>
    <scope>NUCLEOTIDE SEQUENCE</scope>
    <source>
        <strain evidence="14">YC3-6</strain>
    </source>
</reference>
<dbReference type="GO" id="GO:0019432">
    <property type="term" value="P:triglyceride biosynthetic process"/>
    <property type="evidence" value="ECO:0007669"/>
    <property type="project" value="TreeGrafter"/>
</dbReference>
<dbReference type="InterPro" id="IPR009721">
    <property type="entry name" value="O-acyltransferase_WSD1_C"/>
</dbReference>
<dbReference type="InterPro" id="IPR014292">
    <property type="entry name" value="Acyl_transf_WS/DGAT"/>
</dbReference>
<evidence type="ECO:0000256" key="11">
    <source>
        <dbReference type="RuleBase" id="RU361241"/>
    </source>
</evidence>
<evidence type="ECO:0000259" key="12">
    <source>
        <dbReference type="Pfam" id="PF03007"/>
    </source>
</evidence>
<evidence type="ECO:0000313" key="15">
    <source>
        <dbReference type="Proteomes" id="UP000655868"/>
    </source>
</evidence>
<keyword evidence="8 11" id="KW-0443">Lipid metabolism</keyword>
<protein>
    <recommendedName>
        <fullName evidence="4 11">Diacylglycerol O-acyltransferase</fullName>
        <ecNumber evidence="4 11">2.3.1.20</ecNumber>
    </recommendedName>
</protein>
<name>A0A934NNC3_9NOCA</name>
<comment type="caution">
    <text evidence="14">The sequence shown here is derived from an EMBL/GenBank/DDBJ whole genome shotgun (WGS) entry which is preliminary data.</text>
</comment>
<dbReference type="SUPFAM" id="SSF52777">
    <property type="entry name" value="CoA-dependent acyltransferases"/>
    <property type="match status" value="1"/>
</dbReference>
<dbReference type="InterPro" id="IPR023213">
    <property type="entry name" value="CAT-like_dom_sf"/>
</dbReference>
<dbReference type="Pfam" id="PF03007">
    <property type="entry name" value="WS_DGAT_cat"/>
    <property type="match status" value="1"/>
</dbReference>
<dbReference type="GO" id="GO:0001666">
    <property type="term" value="P:response to hypoxia"/>
    <property type="evidence" value="ECO:0007669"/>
    <property type="project" value="TreeGrafter"/>
</dbReference>
<dbReference type="GO" id="GO:0071731">
    <property type="term" value="P:response to nitric oxide"/>
    <property type="evidence" value="ECO:0007669"/>
    <property type="project" value="TreeGrafter"/>
</dbReference>
<comment type="similarity">
    <text evidence="3 11">Belongs to the long-chain O-acyltransferase family.</text>
</comment>
<evidence type="ECO:0000256" key="10">
    <source>
        <dbReference type="ARBA" id="ARBA00048109"/>
    </source>
</evidence>
<evidence type="ECO:0000256" key="3">
    <source>
        <dbReference type="ARBA" id="ARBA00009587"/>
    </source>
</evidence>
<dbReference type="AlphaFoldDB" id="A0A934NNC3"/>
<dbReference type="NCBIfam" id="TIGR02946">
    <property type="entry name" value="acyl_WS_DGAT"/>
    <property type="match status" value="1"/>
</dbReference>
<dbReference type="RefSeq" id="WP_199703026.1">
    <property type="nucleotide sequence ID" value="NZ_JAEMNV010000002.1"/>
</dbReference>
<keyword evidence="9 11" id="KW-0012">Acyltransferase</keyword>
<dbReference type="InterPro" id="IPR004255">
    <property type="entry name" value="O-acyltransferase_WSD1_N"/>
</dbReference>
<sequence>MSDALSPMDRSSLVGEAGPVNMTIGSLVFIERGSGVDYDAICQRFRERIHLVPRCRQRLDEGRTGLSNAVWVDDENFDVEWHIRSSALPAPGGRAELLRQVGNEMSRRLDRSRPLWELHLIEGSADGRLALLIKMHHALVDGSSALGIGMVVLDLGPEAEAVEPVPTTEEERPGLLARQARRFTLKPLSKAQALVVEGTSRVLETSPITAAADLREAGQVLRELLRSREPAVATPFNHTISANRSYECTSAPLDLLKAISSATGHTINDVLLTIVSGMVAEYLDAAGIDPASLEREPTTLVPVSIRREGDVGGNRISVVIVELPVSEPDPLRRIAMISGRMDELKSASGVMAGAIFVVAGGMAPPLLSPALTTVLSVGIDFPSQNLVVSNVPGPTAPLYLNGSRVLEMYPIVPLNPSDQGLNVGAFSYDGTVYFGFHADRELDPPVERARQAFENSLAALAAAAEVPS</sequence>
<dbReference type="EC" id="2.3.1.20" evidence="4 11"/>
<comment type="catalytic activity">
    <reaction evidence="10 11">
        <text>an acyl-CoA + a 1,2-diacyl-sn-glycerol = a triacyl-sn-glycerol + CoA</text>
        <dbReference type="Rhea" id="RHEA:10868"/>
        <dbReference type="ChEBI" id="CHEBI:17815"/>
        <dbReference type="ChEBI" id="CHEBI:57287"/>
        <dbReference type="ChEBI" id="CHEBI:58342"/>
        <dbReference type="ChEBI" id="CHEBI:64615"/>
        <dbReference type="EC" id="2.3.1.20"/>
    </reaction>
</comment>
<evidence type="ECO:0000256" key="6">
    <source>
        <dbReference type="ARBA" id="ARBA00022679"/>
    </source>
</evidence>
<feature type="domain" description="O-acyltransferase WSD1 C-terminal" evidence="13">
    <location>
        <begin position="313"/>
        <end position="460"/>
    </location>
</feature>
<evidence type="ECO:0000256" key="8">
    <source>
        <dbReference type="ARBA" id="ARBA00023098"/>
    </source>
</evidence>
<keyword evidence="6 11" id="KW-0808">Transferase</keyword>
<evidence type="ECO:0000313" key="14">
    <source>
        <dbReference type="EMBL" id="MBJ8338315.1"/>
    </source>
</evidence>
<evidence type="ECO:0000256" key="1">
    <source>
        <dbReference type="ARBA" id="ARBA00004771"/>
    </source>
</evidence>
<dbReference type="Proteomes" id="UP000655868">
    <property type="component" value="Unassembled WGS sequence"/>
</dbReference>
<proteinExistence type="inferred from homology"/>
<dbReference type="Gene3D" id="3.30.559.10">
    <property type="entry name" value="Chloramphenicol acetyltransferase-like domain"/>
    <property type="match status" value="1"/>
</dbReference>
<evidence type="ECO:0000256" key="7">
    <source>
        <dbReference type="ARBA" id="ARBA00022798"/>
    </source>
</evidence>
<dbReference type="GO" id="GO:0004144">
    <property type="term" value="F:diacylglycerol O-acyltransferase activity"/>
    <property type="evidence" value="ECO:0007669"/>
    <property type="project" value="UniProtKB-EC"/>
</dbReference>
<dbReference type="GO" id="GO:0005886">
    <property type="term" value="C:plasma membrane"/>
    <property type="evidence" value="ECO:0007669"/>
    <property type="project" value="TreeGrafter"/>
</dbReference>
<evidence type="ECO:0000256" key="4">
    <source>
        <dbReference type="ARBA" id="ARBA00013244"/>
    </source>
</evidence>
<keyword evidence="15" id="KW-1185">Reference proteome</keyword>
<keyword evidence="7 11" id="KW-0319">Glycerol metabolism</keyword>
<accession>A0A934NNC3</accession>
<dbReference type="InterPro" id="IPR045034">
    <property type="entry name" value="O-acyltransferase_WSD1-like"/>
</dbReference>
<keyword evidence="5 11" id="KW-0444">Lipid biosynthesis</keyword>
<evidence type="ECO:0000256" key="5">
    <source>
        <dbReference type="ARBA" id="ARBA00022516"/>
    </source>
</evidence>
<dbReference type="PANTHER" id="PTHR31650:SF1">
    <property type="entry name" value="WAX ESTER SYNTHASE_DIACYLGLYCEROL ACYLTRANSFERASE 4-RELATED"/>
    <property type="match status" value="1"/>
</dbReference>